<organism evidence="1 2">
    <name type="scientific">Bugula neritina</name>
    <name type="common">Brown bryozoan</name>
    <name type="synonym">Sertularia neritina</name>
    <dbReference type="NCBI Taxonomy" id="10212"/>
    <lineage>
        <taxon>Eukaryota</taxon>
        <taxon>Metazoa</taxon>
        <taxon>Spiralia</taxon>
        <taxon>Lophotrochozoa</taxon>
        <taxon>Bryozoa</taxon>
        <taxon>Gymnolaemata</taxon>
        <taxon>Cheilostomatida</taxon>
        <taxon>Flustrina</taxon>
        <taxon>Buguloidea</taxon>
        <taxon>Bugulidae</taxon>
        <taxon>Bugula</taxon>
    </lineage>
</organism>
<accession>A0A7J7KEY4</accession>
<comment type="caution">
    <text evidence="1">The sequence shown here is derived from an EMBL/GenBank/DDBJ whole genome shotgun (WGS) entry which is preliminary data.</text>
</comment>
<sequence>MVVIGAAPIECLKAFLTVPRMMREAGTGKENTDQMRAIVGARVVVLAGIKKILRLKAPGTLSRIEIGWHLMAGLYSAVTTFQG</sequence>
<proteinExistence type="predicted"/>
<evidence type="ECO:0000313" key="2">
    <source>
        <dbReference type="Proteomes" id="UP000593567"/>
    </source>
</evidence>
<gene>
    <name evidence="1" type="ORF">EB796_004489</name>
</gene>
<dbReference type="Proteomes" id="UP000593567">
    <property type="component" value="Unassembled WGS sequence"/>
</dbReference>
<evidence type="ECO:0000313" key="1">
    <source>
        <dbReference type="EMBL" id="KAF6037210.1"/>
    </source>
</evidence>
<dbReference type="AlphaFoldDB" id="A0A7J7KEY4"/>
<protein>
    <submittedName>
        <fullName evidence="1">Uncharacterized protein</fullName>
    </submittedName>
</protein>
<dbReference type="EMBL" id="VXIV02000606">
    <property type="protein sequence ID" value="KAF6037210.1"/>
    <property type="molecule type" value="Genomic_DNA"/>
</dbReference>
<name>A0A7J7KEY4_BUGNE</name>
<keyword evidence="2" id="KW-1185">Reference proteome</keyword>
<reference evidence="1" key="1">
    <citation type="submission" date="2020-06" db="EMBL/GenBank/DDBJ databases">
        <title>Draft genome of Bugula neritina, a colonial animal packing powerful symbionts and potential medicines.</title>
        <authorList>
            <person name="Rayko M."/>
        </authorList>
    </citation>
    <scope>NUCLEOTIDE SEQUENCE [LARGE SCALE GENOMIC DNA]</scope>
    <source>
        <strain evidence="1">Kwan_BN1</strain>
    </source>
</reference>